<dbReference type="PANTHER" id="PTHR23519">
    <property type="entry name" value="AUTOPHAGY-RELATED PROTEIN 22"/>
    <property type="match status" value="1"/>
</dbReference>
<protein>
    <submittedName>
        <fullName evidence="8">MFS transporter</fullName>
    </submittedName>
</protein>
<organism evidence="8 9">
    <name type="scientific">Eubacterium maltosivorans</name>
    <dbReference type="NCBI Taxonomy" id="2041044"/>
    <lineage>
        <taxon>Bacteria</taxon>
        <taxon>Bacillati</taxon>
        <taxon>Bacillota</taxon>
        <taxon>Clostridia</taxon>
        <taxon>Eubacteriales</taxon>
        <taxon>Eubacteriaceae</taxon>
        <taxon>Eubacterium</taxon>
    </lineage>
</organism>
<keyword evidence="2" id="KW-0813">Transport</keyword>
<dbReference type="RefSeq" id="WP_096919154.1">
    <property type="nucleotide sequence ID" value="NZ_CP029487.1"/>
</dbReference>
<dbReference type="PANTHER" id="PTHR23519:SF1">
    <property type="entry name" value="AUTOPHAGY-RELATED PROTEIN 22"/>
    <property type="match status" value="1"/>
</dbReference>
<comment type="subcellular location">
    <subcellularLocation>
        <location evidence="1">Cell membrane</location>
        <topology evidence="1">Multi-pass membrane protein</topology>
    </subcellularLocation>
</comment>
<dbReference type="GO" id="GO:0005886">
    <property type="term" value="C:plasma membrane"/>
    <property type="evidence" value="ECO:0007669"/>
    <property type="project" value="UniProtKB-SubCell"/>
</dbReference>
<name>A0A4P9CAL1_EUBML</name>
<feature type="transmembrane region" description="Helical" evidence="6">
    <location>
        <begin position="12"/>
        <end position="32"/>
    </location>
</feature>
<evidence type="ECO:0000256" key="4">
    <source>
        <dbReference type="ARBA" id="ARBA00022989"/>
    </source>
</evidence>
<evidence type="ECO:0000256" key="2">
    <source>
        <dbReference type="ARBA" id="ARBA00022448"/>
    </source>
</evidence>
<keyword evidence="9" id="KW-1185">Reference proteome</keyword>
<keyword evidence="5 6" id="KW-0472">Membrane</keyword>
<dbReference type="InterPro" id="IPR050495">
    <property type="entry name" value="ATG22/LtaA_families"/>
</dbReference>
<feature type="transmembrane region" description="Helical" evidence="6">
    <location>
        <begin position="269"/>
        <end position="287"/>
    </location>
</feature>
<reference evidence="8 9" key="1">
    <citation type="submission" date="2018-05" db="EMBL/GenBank/DDBJ databases">
        <title>Genome comparison of Eubacterium sp.</title>
        <authorList>
            <person name="Feng Y."/>
            <person name="Sanchez-Andrea I."/>
            <person name="Stams A.J.M."/>
            <person name="De Vos W.M."/>
        </authorList>
    </citation>
    <scope>NUCLEOTIDE SEQUENCE [LARGE SCALE GENOMIC DNA]</scope>
    <source>
        <strain evidence="8 9">YI</strain>
    </source>
</reference>
<dbReference type="PROSITE" id="PS50850">
    <property type="entry name" value="MFS"/>
    <property type="match status" value="1"/>
</dbReference>
<dbReference type="Pfam" id="PF11700">
    <property type="entry name" value="ATG22"/>
    <property type="match status" value="2"/>
</dbReference>
<dbReference type="GO" id="GO:0022857">
    <property type="term" value="F:transmembrane transporter activity"/>
    <property type="evidence" value="ECO:0007669"/>
    <property type="project" value="InterPro"/>
</dbReference>
<feature type="transmembrane region" description="Helical" evidence="6">
    <location>
        <begin position="104"/>
        <end position="123"/>
    </location>
</feature>
<evidence type="ECO:0000256" key="1">
    <source>
        <dbReference type="ARBA" id="ARBA00004651"/>
    </source>
</evidence>
<proteinExistence type="predicted"/>
<feature type="transmembrane region" description="Helical" evidence="6">
    <location>
        <begin position="52"/>
        <end position="69"/>
    </location>
</feature>
<evidence type="ECO:0000256" key="5">
    <source>
        <dbReference type="ARBA" id="ARBA00023136"/>
    </source>
</evidence>
<dbReference type="InterPro" id="IPR020846">
    <property type="entry name" value="MFS_dom"/>
</dbReference>
<dbReference type="InterPro" id="IPR024671">
    <property type="entry name" value="Atg22-like"/>
</dbReference>
<feature type="domain" description="Major facilitator superfamily (MFS) profile" evidence="7">
    <location>
        <begin position="1"/>
        <end position="409"/>
    </location>
</feature>
<dbReference type="Proteomes" id="UP000218387">
    <property type="component" value="Chromosome"/>
</dbReference>
<feature type="transmembrane region" description="Helical" evidence="6">
    <location>
        <begin position="174"/>
        <end position="195"/>
    </location>
</feature>
<feature type="transmembrane region" description="Helical" evidence="6">
    <location>
        <begin position="385"/>
        <end position="405"/>
    </location>
</feature>
<evidence type="ECO:0000256" key="3">
    <source>
        <dbReference type="ARBA" id="ARBA00022692"/>
    </source>
</evidence>
<keyword evidence="4 6" id="KW-1133">Transmembrane helix</keyword>
<feature type="transmembrane region" description="Helical" evidence="6">
    <location>
        <begin position="320"/>
        <end position="342"/>
    </location>
</feature>
<feature type="transmembrane region" description="Helical" evidence="6">
    <location>
        <begin position="354"/>
        <end position="379"/>
    </location>
</feature>
<dbReference type="InterPro" id="IPR036259">
    <property type="entry name" value="MFS_trans_sf"/>
</dbReference>
<feature type="transmembrane region" description="Helical" evidence="6">
    <location>
        <begin position="144"/>
        <end position="168"/>
    </location>
</feature>
<accession>A0A4P9CAL1</accession>
<evidence type="ECO:0000256" key="6">
    <source>
        <dbReference type="SAM" id="Phobius"/>
    </source>
</evidence>
<feature type="transmembrane region" description="Helical" evidence="6">
    <location>
        <begin position="231"/>
        <end position="249"/>
    </location>
</feature>
<dbReference type="Gene3D" id="1.20.1250.20">
    <property type="entry name" value="MFS general substrate transporter like domains"/>
    <property type="match status" value="1"/>
</dbReference>
<keyword evidence="3 6" id="KW-0812">Transmembrane</keyword>
<dbReference type="CDD" id="cd17482">
    <property type="entry name" value="MFS_YxiO_like"/>
    <property type="match status" value="1"/>
</dbReference>
<feature type="transmembrane region" description="Helical" evidence="6">
    <location>
        <begin position="81"/>
        <end position="98"/>
    </location>
</feature>
<dbReference type="EMBL" id="CP029487">
    <property type="protein sequence ID" value="QCT72604.1"/>
    <property type="molecule type" value="Genomic_DNA"/>
</dbReference>
<gene>
    <name evidence="8" type="ORF">CPZ25_015125</name>
</gene>
<dbReference type="SUPFAM" id="SSF103473">
    <property type="entry name" value="MFS general substrate transporter"/>
    <property type="match status" value="1"/>
</dbReference>
<feature type="transmembrane region" description="Helical" evidence="6">
    <location>
        <begin position="296"/>
        <end position="314"/>
    </location>
</feature>
<evidence type="ECO:0000313" key="9">
    <source>
        <dbReference type="Proteomes" id="UP000218387"/>
    </source>
</evidence>
<dbReference type="AlphaFoldDB" id="A0A4P9CAL1"/>
<evidence type="ECO:0000259" key="7">
    <source>
        <dbReference type="PROSITE" id="PS50850"/>
    </source>
</evidence>
<sequence>MRFSKIEKAWILYDVGNSAFVMLVSTIIPIYFKNIASAAGVSMADSTAYFGYATSLSTLIVAILGPILGTIGDTSGYRKRLFLLSLGVGAAGCVALGIPMGWLLFLVMFVVAKIGYNGSLIFCDSMLTDVTTDDRMDEVSSVGYAFGYIGSCIPFAACMLLVLFAGSIGISTQLATSISFVITAVWWVLMTVPLLRGYQQKFSVGHVSNPVKEGFVRLGNTIKNIRQDKNIVLFLVAFFFYIDGVYTIIEMATSYGKDVGVGDNDLLMALLLTQIVAFPFALLFGWLSKKVKTEKLIYTGIIGYFFIALFAIQLDKAWEFWFLAVCVAIFQGGIQALSRSYFAKIIPKEKSAEYFGFYDIFGKGAAFTGTLLVSVVTQLTGHSRYGIISISFLFVIGFVLFVLAVRRINHEKASGKQAGL</sequence>
<dbReference type="KEGG" id="emt:CPZ25_015125"/>
<evidence type="ECO:0000313" key="8">
    <source>
        <dbReference type="EMBL" id="QCT72604.1"/>
    </source>
</evidence>